<proteinExistence type="predicted"/>
<keyword evidence="3" id="KW-1185">Reference proteome</keyword>
<comment type="caution">
    <text evidence="2">The sequence shown here is derived from an EMBL/GenBank/DDBJ whole genome shotgun (WGS) entry which is preliminary data.</text>
</comment>
<keyword evidence="1" id="KW-0812">Transmembrane</keyword>
<gene>
    <name evidence="2" type="ORF">EV383_2486</name>
</gene>
<evidence type="ECO:0000256" key="1">
    <source>
        <dbReference type="SAM" id="Phobius"/>
    </source>
</evidence>
<accession>A0A4Q7UXF0</accession>
<keyword evidence="1" id="KW-1133">Transmembrane helix</keyword>
<dbReference type="EMBL" id="SHKL01000001">
    <property type="protein sequence ID" value="RZT85611.1"/>
    <property type="molecule type" value="Genomic_DNA"/>
</dbReference>
<feature type="transmembrane region" description="Helical" evidence="1">
    <location>
        <begin position="30"/>
        <end position="50"/>
    </location>
</feature>
<dbReference type="Proteomes" id="UP000291591">
    <property type="component" value="Unassembled WGS sequence"/>
</dbReference>
<evidence type="ECO:0000313" key="2">
    <source>
        <dbReference type="EMBL" id="RZT85611.1"/>
    </source>
</evidence>
<organism evidence="2 3">
    <name type="scientific">Pseudonocardia sediminis</name>
    <dbReference type="NCBI Taxonomy" id="1397368"/>
    <lineage>
        <taxon>Bacteria</taxon>
        <taxon>Bacillati</taxon>
        <taxon>Actinomycetota</taxon>
        <taxon>Actinomycetes</taxon>
        <taxon>Pseudonocardiales</taxon>
        <taxon>Pseudonocardiaceae</taxon>
        <taxon>Pseudonocardia</taxon>
    </lineage>
</organism>
<evidence type="ECO:0000313" key="3">
    <source>
        <dbReference type="Proteomes" id="UP000291591"/>
    </source>
</evidence>
<sequence>MQLAAIVLDYVAARHERAARLFHSRTALRIQYPMLASIVVLTCGAVAPVLPP</sequence>
<reference evidence="2 3" key="1">
    <citation type="submission" date="2019-02" db="EMBL/GenBank/DDBJ databases">
        <title>Sequencing the genomes of 1000 actinobacteria strains.</title>
        <authorList>
            <person name="Klenk H.-P."/>
        </authorList>
    </citation>
    <scope>NUCLEOTIDE SEQUENCE [LARGE SCALE GENOMIC DNA]</scope>
    <source>
        <strain evidence="2 3">DSM 45779</strain>
    </source>
</reference>
<dbReference type="RefSeq" id="WP_165438321.1">
    <property type="nucleotide sequence ID" value="NZ_SHKL01000001.1"/>
</dbReference>
<keyword evidence="1" id="KW-0472">Membrane</keyword>
<name>A0A4Q7UXF0_PSEST</name>
<dbReference type="AlphaFoldDB" id="A0A4Q7UXF0"/>
<protein>
    <submittedName>
        <fullName evidence="2">Uncharacterized protein</fullName>
    </submittedName>
</protein>